<dbReference type="SUPFAM" id="SSF143456">
    <property type="entry name" value="VC0467-like"/>
    <property type="match status" value="1"/>
</dbReference>
<organism evidence="1">
    <name type="scientific">Attheya septentrionalis</name>
    <dbReference type="NCBI Taxonomy" id="420275"/>
    <lineage>
        <taxon>Eukaryota</taxon>
        <taxon>Sar</taxon>
        <taxon>Stramenopiles</taxon>
        <taxon>Ochrophyta</taxon>
        <taxon>Bacillariophyta</taxon>
        <taxon>Coscinodiscophyceae</taxon>
        <taxon>Chaetocerotophycidae</taxon>
        <taxon>Chaetocerotales</taxon>
        <taxon>Attheyaceae</taxon>
        <taxon>Attheya</taxon>
    </lineage>
</organism>
<evidence type="ECO:0000313" key="1">
    <source>
        <dbReference type="EMBL" id="CAD9818874.1"/>
    </source>
</evidence>
<proteinExistence type="predicted"/>
<dbReference type="EMBL" id="HBHQ01016030">
    <property type="protein sequence ID" value="CAD9818874.1"/>
    <property type="molecule type" value="Transcribed_RNA"/>
</dbReference>
<dbReference type="PANTHER" id="PTHR31984:SF17">
    <property type="entry name" value="TRANSCRIPTIONAL REGULATOR"/>
    <property type="match status" value="1"/>
</dbReference>
<reference evidence="1" key="1">
    <citation type="submission" date="2021-01" db="EMBL/GenBank/DDBJ databases">
        <authorList>
            <person name="Corre E."/>
            <person name="Pelletier E."/>
            <person name="Niang G."/>
            <person name="Scheremetjew M."/>
            <person name="Finn R."/>
            <person name="Kale V."/>
            <person name="Holt S."/>
            <person name="Cochrane G."/>
            <person name="Meng A."/>
            <person name="Brown T."/>
            <person name="Cohen L."/>
        </authorList>
    </citation>
    <scope>NUCLEOTIDE SEQUENCE</scope>
    <source>
        <strain evidence="1">CCMP2084</strain>
    </source>
</reference>
<name>A0A7S2XPE7_9STRA</name>
<dbReference type="Pfam" id="PF02622">
    <property type="entry name" value="DUF179"/>
    <property type="match status" value="1"/>
</dbReference>
<dbReference type="AlphaFoldDB" id="A0A7S2XPE7"/>
<protein>
    <submittedName>
        <fullName evidence="1">Uncharacterized protein</fullName>
    </submittedName>
</protein>
<dbReference type="Gene3D" id="3.40.1740.10">
    <property type="entry name" value="VC0467-like"/>
    <property type="match status" value="1"/>
</dbReference>
<accession>A0A7S2XPE7</accession>
<dbReference type="InterPro" id="IPR003774">
    <property type="entry name" value="AlgH-like"/>
</dbReference>
<sequence>MPILQNITKQRISFLLCLGLASRKVVFAFLSTSARPWNQFLSRSRTRCSSPHFMANHRHEASEDDPHSLSEVSNFRAQLERKFEAMMGDDWRYFRASLYSDEQYQQQIQQGQTRWMYNNNDPFTINSRPADELSVSIPKIDKSQWAHPISHIEPGCVLIANERLGGLFHQTVVLITEHDEIKGTVGLIVNRPLLDTNLFERTTDDGSEGKGNHNKRNFQSNVELAFREAPVSFGGPLQSLPFSLVHSFGRVDNSVELVPGIYVGGSEALANEALNNQFQTDQALFCKGHAAWLPGRLEHEISKGVWYTAAAAPDLIFRYANSNESNRSHDSTDLWGDILSIMGDKYANKAQAYARQGDVRAIP</sequence>
<gene>
    <name evidence="1" type="ORF">ASEP1449_LOCUS10706</name>
</gene>
<dbReference type="PANTHER" id="PTHR31984">
    <property type="entry name" value="TRANSPORTER, PUTATIVE (DUF179)-RELATED"/>
    <property type="match status" value="1"/>
</dbReference>